<dbReference type="Gene3D" id="3.10.20.90">
    <property type="entry name" value="Phosphatidylinositol 3-kinase Catalytic Subunit, Chain A, domain 1"/>
    <property type="match status" value="1"/>
</dbReference>
<dbReference type="GO" id="GO:0005829">
    <property type="term" value="C:cytosol"/>
    <property type="evidence" value="ECO:0007669"/>
    <property type="project" value="TreeGrafter"/>
</dbReference>
<keyword evidence="2" id="KW-1185">Reference proteome</keyword>
<evidence type="ECO:0000313" key="2">
    <source>
        <dbReference type="Proteomes" id="UP000317650"/>
    </source>
</evidence>
<gene>
    <name evidence="1" type="ORF">C4D60_Mb07t25180</name>
</gene>
<sequence>MVLPKCGTKKVPVDVNASDNVSELRKELQRLYGVFNFHLPTDGYFFIYKQNVMDEDKSFRWHDVKQGDTIEIFNGSVTGGSSQEFMSDLNIQLPSAFDPFAEAIVDDSGVGSKEYVRV</sequence>
<dbReference type="GO" id="GO:0070628">
    <property type="term" value="F:proteasome binding"/>
    <property type="evidence" value="ECO:0007669"/>
    <property type="project" value="TreeGrafter"/>
</dbReference>
<dbReference type="GO" id="GO:0005654">
    <property type="term" value="C:nucleoplasm"/>
    <property type="evidence" value="ECO:0007669"/>
    <property type="project" value="TreeGrafter"/>
</dbReference>
<reference evidence="1 2" key="1">
    <citation type="journal article" date="2019" name="Nat. Plants">
        <title>Genome sequencing of Musa balbisiana reveals subgenome evolution and function divergence in polyploid bananas.</title>
        <authorList>
            <person name="Yao X."/>
        </authorList>
    </citation>
    <scope>NUCLEOTIDE SEQUENCE [LARGE SCALE GENOMIC DNA]</scope>
    <source>
        <strain evidence="2">cv. DH-PKW</strain>
        <tissue evidence="1">Leaves</tissue>
    </source>
</reference>
<dbReference type="GO" id="GO:0031593">
    <property type="term" value="F:polyubiquitin modification-dependent protein binding"/>
    <property type="evidence" value="ECO:0007669"/>
    <property type="project" value="TreeGrafter"/>
</dbReference>
<evidence type="ECO:0008006" key="3">
    <source>
        <dbReference type="Google" id="ProtNLM"/>
    </source>
</evidence>
<dbReference type="CDD" id="cd17039">
    <property type="entry name" value="Ubl_ubiquitin_like"/>
    <property type="match status" value="1"/>
</dbReference>
<dbReference type="SUPFAM" id="SSF54236">
    <property type="entry name" value="Ubiquitin-like"/>
    <property type="match status" value="1"/>
</dbReference>
<dbReference type="InterPro" id="IPR029071">
    <property type="entry name" value="Ubiquitin-like_domsf"/>
</dbReference>
<dbReference type="Proteomes" id="UP000317650">
    <property type="component" value="Chromosome 7"/>
</dbReference>
<name>A0A4S8JJU4_MUSBA</name>
<organism evidence="1 2">
    <name type="scientific">Musa balbisiana</name>
    <name type="common">Banana</name>
    <dbReference type="NCBI Taxonomy" id="52838"/>
    <lineage>
        <taxon>Eukaryota</taxon>
        <taxon>Viridiplantae</taxon>
        <taxon>Streptophyta</taxon>
        <taxon>Embryophyta</taxon>
        <taxon>Tracheophyta</taxon>
        <taxon>Spermatophyta</taxon>
        <taxon>Magnoliopsida</taxon>
        <taxon>Liliopsida</taxon>
        <taxon>Zingiberales</taxon>
        <taxon>Musaceae</taxon>
        <taxon>Musa</taxon>
    </lineage>
</organism>
<protein>
    <recommendedName>
        <fullName evidence="3">Ubiquitin-like domain-containing protein</fullName>
    </recommendedName>
</protein>
<proteinExistence type="predicted"/>
<dbReference type="EMBL" id="PYDT01000005">
    <property type="protein sequence ID" value="THU61614.1"/>
    <property type="molecule type" value="Genomic_DNA"/>
</dbReference>
<dbReference type="STRING" id="52838.A0A4S8JJU4"/>
<dbReference type="AlphaFoldDB" id="A0A4S8JJU4"/>
<accession>A0A4S8JJU4</accession>
<dbReference type="GO" id="GO:0043130">
    <property type="term" value="F:ubiquitin binding"/>
    <property type="evidence" value="ECO:0007669"/>
    <property type="project" value="TreeGrafter"/>
</dbReference>
<evidence type="ECO:0000313" key="1">
    <source>
        <dbReference type="EMBL" id="THU61614.1"/>
    </source>
</evidence>
<comment type="caution">
    <text evidence="1">The sequence shown here is derived from an EMBL/GenBank/DDBJ whole genome shotgun (WGS) entry which is preliminary data.</text>
</comment>
<dbReference type="GO" id="GO:0043161">
    <property type="term" value="P:proteasome-mediated ubiquitin-dependent protein catabolic process"/>
    <property type="evidence" value="ECO:0007669"/>
    <property type="project" value="TreeGrafter"/>
</dbReference>
<dbReference type="PANTHER" id="PTHR10621:SF38">
    <property type="entry name" value="UBIQUITIN DOMAIN-CONTAINING PROTEIN 7SL RNA1-RELATED"/>
    <property type="match status" value="1"/>
</dbReference>
<dbReference type="PANTHER" id="PTHR10621">
    <property type="entry name" value="UV EXCISION REPAIR PROTEIN RAD23"/>
    <property type="match status" value="1"/>
</dbReference>